<dbReference type="InterPro" id="IPR006094">
    <property type="entry name" value="Oxid_FAD_bind_N"/>
</dbReference>
<accession>A0A1H1CB02</accession>
<dbReference type="InterPro" id="IPR050416">
    <property type="entry name" value="FAD-linked_Oxidoreductase"/>
</dbReference>
<dbReference type="Gene3D" id="3.40.462.20">
    <property type="match status" value="1"/>
</dbReference>
<comment type="cofactor">
    <cofactor evidence="1">
        <name>FAD</name>
        <dbReference type="ChEBI" id="CHEBI:57692"/>
    </cofactor>
</comment>
<evidence type="ECO:0000313" key="7">
    <source>
        <dbReference type="EMBL" id="SDQ61259.1"/>
    </source>
</evidence>
<keyword evidence="3" id="KW-0285">Flavoprotein</keyword>
<dbReference type="GO" id="GO:0016491">
    <property type="term" value="F:oxidoreductase activity"/>
    <property type="evidence" value="ECO:0007669"/>
    <property type="project" value="UniProtKB-KW"/>
</dbReference>
<keyword evidence="4" id="KW-0274">FAD</keyword>
<dbReference type="RefSeq" id="WP_093258282.1">
    <property type="nucleotide sequence ID" value="NZ_FNKK01000002.1"/>
</dbReference>
<dbReference type="Pfam" id="PF01565">
    <property type="entry name" value="FAD_binding_4"/>
    <property type="match status" value="1"/>
</dbReference>
<evidence type="ECO:0000313" key="8">
    <source>
        <dbReference type="Proteomes" id="UP000217103"/>
    </source>
</evidence>
<dbReference type="InterPro" id="IPR012951">
    <property type="entry name" value="BBE"/>
</dbReference>
<gene>
    <name evidence="7" type="ORF">SAMN04489764_1382</name>
</gene>
<dbReference type="InterPro" id="IPR016169">
    <property type="entry name" value="FAD-bd_PCMH_sub2"/>
</dbReference>
<dbReference type="PANTHER" id="PTHR42973:SF39">
    <property type="entry name" value="FAD-BINDING PCMH-TYPE DOMAIN-CONTAINING PROTEIN"/>
    <property type="match status" value="1"/>
</dbReference>
<evidence type="ECO:0000259" key="6">
    <source>
        <dbReference type="PROSITE" id="PS51387"/>
    </source>
</evidence>
<dbReference type="AlphaFoldDB" id="A0A1H1CB02"/>
<evidence type="ECO:0000256" key="1">
    <source>
        <dbReference type="ARBA" id="ARBA00001974"/>
    </source>
</evidence>
<protein>
    <submittedName>
        <fullName evidence="7">FAD/FMN-containing dehydrogenase</fullName>
    </submittedName>
</protein>
<keyword evidence="5" id="KW-0560">Oxidoreductase</keyword>
<reference evidence="7 8" key="1">
    <citation type="submission" date="2016-10" db="EMBL/GenBank/DDBJ databases">
        <authorList>
            <person name="de Groot N.N."/>
        </authorList>
    </citation>
    <scope>NUCLEOTIDE SEQUENCE [LARGE SCALE GENOMIC DNA]</scope>
    <source>
        <strain evidence="7 8">DSM 43794</strain>
    </source>
</reference>
<sequence length="475" mass="51689">MAGDRGGVRVATRTLDDEAVRDFESRLRGRLVRPSDADYDRVRAVWNGMIDKRPALVARCAGTADVIEAVRFARSEGVPVAVRGGGHNVAGGAVCDDGLVIDLSPMKGVRVDPDARTVWAQGGVTIGELDRETQAFGLAVPMGVVTETGVAGLTLGGGLGWLRRAYGASCDNLLSADVVTADGRLVTADATHEPDLLWALKGGGGDFGVVTAFDFRAHPVGPEVYFALVVHPGARAREALQDFREWAATAPDEISAFAILWHAPEIDEIPPEYHGTPIVVFVAMHCGPLARGEVELRPLREIGLPIADLSQPTPYLEAQRFFDEDYPPHVMRYYWKSRYLTGLSDEVIDVLVELNEASPSPHSTLDVWQLGGAFARPGATETAFGDRSAPFLLGIESNWENPADDEACLAWGRRAYTALEPFSTGGGYLNFPGMYEERDRMVRDAFGPNLTRLAELKRRYDPDGLFRHTHGIRPV</sequence>
<dbReference type="Gene3D" id="3.30.43.10">
    <property type="entry name" value="Uridine Diphospho-n-acetylenolpyruvylglucosamine Reductase, domain 2"/>
    <property type="match status" value="1"/>
</dbReference>
<name>A0A1H1CB02_9ACTN</name>
<keyword evidence="8" id="KW-1185">Reference proteome</keyword>
<dbReference type="InterPro" id="IPR016164">
    <property type="entry name" value="FAD-linked_Oxase-like_C"/>
</dbReference>
<proteinExistence type="inferred from homology"/>
<dbReference type="Gene3D" id="3.30.465.10">
    <property type="match status" value="1"/>
</dbReference>
<comment type="similarity">
    <text evidence="2">Belongs to the oxygen-dependent FAD-linked oxidoreductase family.</text>
</comment>
<dbReference type="EMBL" id="FNKK01000002">
    <property type="protein sequence ID" value="SDQ61259.1"/>
    <property type="molecule type" value="Genomic_DNA"/>
</dbReference>
<dbReference type="Proteomes" id="UP000217103">
    <property type="component" value="Unassembled WGS sequence"/>
</dbReference>
<evidence type="ECO:0000256" key="3">
    <source>
        <dbReference type="ARBA" id="ARBA00022630"/>
    </source>
</evidence>
<dbReference type="PROSITE" id="PS51387">
    <property type="entry name" value="FAD_PCMH"/>
    <property type="match status" value="1"/>
</dbReference>
<dbReference type="InterPro" id="IPR006093">
    <property type="entry name" value="Oxy_OxRdtase_FAD_BS"/>
</dbReference>
<dbReference type="InterPro" id="IPR016166">
    <property type="entry name" value="FAD-bd_PCMH"/>
</dbReference>
<dbReference type="SUPFAM" id="SSF56176">
    <property type="entry name" value="FAD-binding/transporter-associated domain-like"/>
    <property type="match status" value="1"/>
</dbReference>
<dbReference type="OrthoDB" id="5169292at2"/>
<dbReference type="InterPro" id="IPR016167">
    <property type="entry name" value="FAD-bd_PCMH_sub1"/>
</dbReference>
<dbReference type="Pfam" id="PF08031">
    <property type="entry name" value="BBE"/>
    <property type="match status" value="1"/>
</dbReference>
<organism evidence="7 8">
    <name type="scientific">Thermostaphylospora chromogena</name>
    <dbReference type="NCBI Taxonomy" id="35622"/>
    <lineage>
        <taxon>Bacteria</taxon>
        <taxon>Bacillati</taxon>
        <taxon>Actinomycetota</taxon>
        <taxon>Actinomycetes</taxon>
        <taxon>Streptosporangiales</taxon>
        <taxon>Thermomonosporaceae</taxon>
        <taxon>Thermostaphylospora</taxon>
    </lineage>
</organism>
<dbReference type="PANTHER" id="PTHR42973">
    <property type="entry name" value="BINDING OXIDOREDUCTASE, PUTATIVE (AFU_ORTHOLOGUE AFUA_1G17690)-RELATED"/>
    <property type="match status" value="1"/>
</dbReference>
<feature type="domain" description="FAD-binding PCMH-type" evidence="6">
    <location>
        <begin position="49"/>
        <end position="220"/>
    </location>
</feature>
<dbReference type="PROSITE" id="PS00862">
    <property type="entry name" value="OX2_COVAL_FAD"/>
    <property type="match status" value="1"/>
</dbReference>
<evidence type="ECO:0000256" key="5">
    <source>
        <dbReference type="ARBA" id="ARBA00023002"/>
    </source>
</evidence>
<dbReference type="InterPro" id="IPR036318">
    <property type="entry name" value="FAD-bd_PCMH-like_sf"/>
</dbReference>
<dbReference type="STRING" id="35622.SAMN04489764_1382"/>
<evidence type="ECO:0000256" key="2">
    <source>
        <dbReference type="ARBA" id="ARBA00005466"/>
    </source>
</evidence>
<dbReference type="GO" id="GO:0071949">
    <property type="term" value="F:FAD binding"/>
    <property type="evidence" value="ECO:0007669"/>
    <property type="project" value="InterPro"/>
</dbReference>
<dbReference type="SUPFAM" id="SSF55103">
    <property type="entry name" value="FAD-linked oxidases, C-terminal domain"/>
    <property type="match status" value="1"/>
</dbReference>
<evidence type="ECO:0000256" key="4">
    <source>
        <dbReference type="ARBA" id="ARBA00022827"/>
    </source>
</evidence>